<reference evidence="1 4" key="3">
    <citation type="submission" date="2019-06" db="EMBL/GenBank/DDBJ databases">
        <title>Whole genome shotgun sequence of Brevibacillus reuszeri NBRC 15719.</title>
        <authorList>
            <person name="Hosoyama A."/>
            <person name="Uohara A."/>
            <person name="Ohji S."/>
            <person name="Ichikawa N."/>
        </authorList>
    </citation>
    <scope>NUCLEOTIDE SEQUENCE [LARGE SCALE GENOMIC DNA]</scope>
    <source>
        <strain evidence="1 4">NBRC 15719</strain>
    </source>
</reference>
<evidence type="ECO:0000313" key="2">
    <source>
        <dbReference type="EMBL" id="KNB72908.1"/>
    </source>
</evidence>
<reference evidence="2" key="2">
    <citation type="submission" date="2015-07" db="EMBL/GenBank/DDBJ databases">
        <title>MeaNS - Measles Nucleotide Surveillance Program.</title>
        <authorList>
            <person name="Tran T."/>
            <person name="Druce J."/>
        </authorList>
    </citation>
    <scope>NUCLEOTIDE SEQUENCE</scope>
    <source>
        <strain evidence="2">DSM 9887</strain>
    </source>
</reference>
<comment type="caution">
    <text evidence="2">The sequence shown here is derived from an EMBL/GenBank/DDBJ whole genome shotgun (WGS) entry which is preliminary data.</text>
</comment>
<dbReference type="PATRIC" id="fig|54915.3.peg.1776"/>
<dbReference type="OrthoDB" id="8880998at2"/>
<organism evidence="2 3">
    <name type="scientific">Brevibacillus reuszeri</name>
    <dbReference type="NCBI Taxonomy" id="54915"/>
    <lineage>
        <taxon>Bacteria</taxon>
        <taxon>Bacillati</taxon>
        <taxon>Bacillota</taxon>
        <taxon>Bacilli</taxon>
        <taxon>Bacillales</taxon>
        <taxon>Paenibacillaceae</taxon>
        <taxon>Brevibacillus</taxon>
    </lineage>
</organism>
<dbReference type="SUPFAM" id="SSF48208">
    <property type="entry name" value="Six-hairpin glycosidases"/>
    <property type="match status" value="1"/>
</dbReference>
<reference evidence="3" key="1">
    <citation type="submission" date="2015-07" db="EMBL/GenBank/DDBJ databases">
        <title>Genome sequencing project for genomic taxonomy and phylogenomics of Bacillus-like bacteria.</title>
        <authorList>
            <person name="Liu B."/>
            <person name="Wang J."/>
            <person name="Zhu Y."/>
            <person name="Liu G."/>
            <person name="Chen Q."/>
            <person name="Chen Z."/>
            <person name="Lan J."/>
            <person name="Che J."/>
            <person name="Ge C."/>
            <person name="Shi H."/>
            <person name="Pan Z."/>
            <person name="Liu X."/>
        </authorList>
    </citation>
    <scope>NUCLEOTIDE SEQUENCE [LARGE SCALE GENOMIC DNA]</scope>
    <source>
        <strain evidence="3">DSM 9887</strain>
    </source>
</reference>
<dbReference type="Proteomes" id="UP000319578">
    <property type="component" value="Unassembled WGS sequence"/>
</dbReference>
<evidence type="ECO:0000313" key="1">
    <source>
        <dbReference type="EMBL" id="GED72737.1"/>
    </source>
</evidence>
<proteinExistence type="predicted"/>
<name>A0A0K9YW53_9BACL</name>
<sequence>MTDEKLALVEQEKGYLLSCWLPSGTFRLAPLRNQINPYFTNLALLALIPLKEWEPIHSHVEWYFQHINSHGYVNDYRLEGQTEIDTGSADSEDSYHATLFSLVAEWIRATGNTNWLATRHAEFVLLLQGIASLQQKDGLTWAKHSYRVKYLMDNCEVMRGLEDAAYLFACLGDEKNAVEARIRANACKLGIMKMYSRIRKSYAMYDSTHPGWRKWYPDVTSQAFPILYEITEPMVAKMLYQRITSAFPHFDSFQTGDMYPWMAIGECARLMGDQERVTNMISTATEVYIHGPRLPYWLIHEAGRFLQLLLHPTTHVQEAPPRF</sequence>
<dbReference type="EMBL" id="LGIQ01000007">
    <property type="protein sequence ID" value="KNB72908.1"/>
    <property type="molecule type" value="Genomic_DNA"/>
</dbReference>
<gene>
    <name evidence="2" type="ORF">ADS79_13850</name>
    <name evidence="1" type="ORF">BRE01_64390</name>
</gene>
<accession>A0A0K9YW53</accession>
<dbReference type="RefSeq" id="WP_049738955.1">
    <property type="nucleotide sequence ID" value="NZ_BJON01000034.1"/>
</dbReference>
<dbReference type="InterPro" id="IPR012341">
    <property type="entry name" value="6hp_glycosidase-like_sf"/>
</dbReference>
<protein>
    <submittedName>
        <fullName evidence="2">Uncharacterized protein</fullName>
    </submittedName>
</protein>
<evidence type="ECO:0000313" key="3">
    <source>
        <dbReference type="Proteomes" id="UP000036834"/>
    </source>
</evidence>
<dbReference type="InterPro" id="IPR008928">
    <property type="entry name" value="6-hairpin_glycosidase_sf"/>
</dbReference>
<keyword evidence="4" id="KW-1185">Reference proteome</keyword>
<dbReference type="EMBL" id="BJON01000034">
    <property type="protein sequence ID" value="GED72737.1"/>
    <property type="molecule type" value="Genomic_DNA"/>
</dbReference>
<dbReference type="AlphaFoldDB" id="A0A0K9YW53"/>
<dbReference type="Proteomes" id="UP000036834">
    <property type="component" value="Unassembled WGS sequence"/>
</dbReference>
<dbReference type="Gene3D" id="1.50.10.10">
    <property type="match status" value="1"/>
</dbReference>
<dbReference type="STRING" id="54915.ADS79_13850"/>
<dbReference type="GO" id="GO:0005975">
    <property type="term" value="P:carbohydrate metabolic process"/>
    <property type="evidence" value="ECO:0007669"/>
    <property type="project" value="InterPro"/>
</dbReference>
<evidence type="ECO:0000313" key="4">
    <source>
        <dbReference type="Proteomes" id="UP000319578"/>
    </source>
</evidence>